<dbReference type="PANTHER" id="PTHR47315">
    <property type="entry name" value="FIBROUS SHEATH INTERACTING PROTEIN 2"/>
    <property type="match status" value="1"/>
</dbReference>
<name>A0AAJ7WFE8_9HYME</name>
<protein>
    <submittedName>
        <fullName evidence="2">Fibrous sheath-interacting protein 2</fullName>
    </submittedName>
</protein>
<evidence type="ECO:0000313" key="2">
    <source>
        <dbReference type="RefSeq" id="XP_026674317.1"/>
    </source>
</evidence>
<dbReference type="KEGG" id="ccal:108631028"/>
<evidence type="ECO:0000313" key="1">
    <source>
        <dbReference type="Proteomes" id="UP000694925"/>
    </source>
</evidence>
<dbReference type="RefSeq" id="XP_026674317.1">
    <property type="nucleotide sequence ID" value="XM_026818516.1"/>
</dbReference>
<sequence length="136" mass="16105">MPLESKIPMVPGPAGAYNFTRRKIGKELWISAPNAEFNLSDPYGYEIRWTYDSLHDKHLLPYFSRPNNLQHLIKSGFITKNLDAKCSLRDYNMYRRYLRKLHGDSIKTELNRKTRQSIEERAIQYAEEQAKKEVRK</sequence>
<organism evidence="1 2">
    <name type="scientific">Ceratina calcarata</name>
    <dbReference type="NCBI Taxonomy" id="156304"/>
    <lineage>
        <taxon>Eukaryota</taxon>
        <taxon>Metazoa</taxon>
        <taxon>Ecdysozoa</taxon>
        <taxon>Arthropoda</taxon>
        <taxon>Hexapoda</taxon>
        <taxon>Insecta</taxon>
        <taxon>Pterygota</taxon>
        <taxon>Neoptera</taxon>
        <taxon>Endopterygota</taxon>
        <taxon>Hymenoptera</taxon>
        <taxon>Apocrita</taxon>
        <taxon>Aculeata</taxon>
        <taxon>Apoidea</taxon>
        <taxon>Anthophila</taxon>
        <taxon>Apidae</taxon>
        <taxon>Ceratina</taxon>
        <taxon>Zadontomerus</taxon>
    </lineage>
</organism>
<reference evidence="2" key="1">
    <citation type="submission" date="2025-08" db="UniProtKB">
        <authorList>
            <consortium name="RefSeq"/>
        </authorList>
    </citation>
    <scope>IDENTIFICATION</scope>
    <source>
        <tissue evidence="2">Whole body</tissue>
    </source>
</reference>
<dbReference type="InterPro" id="IPR038891">
    <property type="entry name" value="FSIP2"/>
</dbReference>
<dbReference type="PANTHER" id="PTHR47315:SF3">
    <property type="entry name" value="FIBROUS SHEATH-INTERACTING PROTEIN 2-LIKE"/>
    <property type="match status" value="1"/>
</dbReference>
<keyword evidence="1" id="KW-1185">Reference proteome</keyword>
<dbReference type="Proteomes" id="UP000694925">
    <property type="component" value="Unplaced"/>
</dbReference>
<accession>A0AAJ7WFE8</accession>
<gene>
    <name evidence="2" type="primary">LOC108631028</name>
</gene>
<dbReference type="GeneID" id="108631028"/>
<dbReference type="AlphaFoldDB" id="A0AAJ7WFE8"/>
<proteinExistence type="predicted"/>